<dbReference type="EMBL" id="CP110421">
    <property type="protein sequence ID" value="WAQ80664.1"/>
    <property type="molecule type" value="Genomic_DNA"/>
</dbReference>
<evidence type="ECO:0000313" key="2">
    <source>
        <dbReference type="EMBL" id="WAQ80664.1"/>
    </source>
</evidence>
<accession>A0ABY7C7J5</accession>
<reference evidence="2" key="1">
    <citation type="submission" date="2022-10" db="EMBL/GenBank/DDBJ databases">
        <title>Puccinia triticina Genome sequencing and assembly.</title>
        <authorList>
            <person name="Li C."/>
        </authorList>
    </citation>
    <scope>NUCLEOTIDE SEQUENCE</scope>
    <source>
        <strain evidence="2">Pt15</strain>
    </source>
</reference>
<feature type="region of interest" description="Disordered" evidence="1">
    <location>
        <begin position="45"/>
        <end position="205"/>
    </location>
</feature>
<evidence type="ECO:0000256" key="1">
    <source>
        <dbReference type="SAM" id="MobiDB-lite"/>
    </source>
</evidence>
<gene>
    <name evidence="2" type="ORF">PtA15_1A2</name>
</gene>
<proteinExistence type="predicted"/>
<dbReference type="RefSeq" id="XP_053016219.1">
    <property type="nucleotide sequence ID" value="XM_053165313.1"/>
</dbReference>
<feature type="compositionally biased region" description="Gly residues" evidence="1">
    <location>
        <begin position="61"/>
        <end position="80"/>
    </location>
</feature>
<sequence>MTSNPPNPPEDPGPEGSVPAPSGGDQSWISDLVDKLVPKFIAQGGSSAADAAMQTDTAGKSPGGGTGSDAHATGGGGTGGQPTPAGGDTSMHVDGPGQPPAVTDGQLSRLPAGHPSSSTSAHGGPLAANSSATEPVDNPWEPAGDRPSPLLDHAEGSAQKNAAPAPPHGPTQVESDCPDDPVAPSNAADSPQPPKSSGPSMSYEQ</sequence>
<name>A0ABY7C7J5_9BASI</name>
<keyword evidence="3" id="KW-1185">Reference proteome</keyword>
<evidence type="ECO:0000313" key="3">
    <source>
        <dbReference type="Proteomes" id="UP001164743"/>
    </source>
</evidence>
<organism evidence="2 3">
    <name type="scientific">Puccinia triticina</name>
    <dbReference type="NCBI Taxonomy" id="208348"/>
    <lineage>
        <taxon>Eukaryota</taxon>
        <taxon>Fungi</taxon>
        <taxon>Dikarya</taxon>
        <taxon>Basidiomycota</taxon>
        <taxon>Pucciniomycotina</taxon>
        <taxon>Pucciniomycetes</taxon>
        <taxon>Pucciniales</taxon>
        <taxon>Pucciniaceae</taxon>
        <taxon>Puccinia</taxon>
    </lineage>
</organism>
<dbReference type="GeneID" id="77806096"/>
<protein>
    <submittedName>
        <fullName evidence="2">Uncharacterized protein</fullName>
    </submittedName>
</protein>
<dbReference type="Proteomes" id="UP001164743">
    <property type="component" value="Chromosome 1A"/>
</dbReference>
<feature type="region of interest" description="Disordered" evidence="1">
    <location>
        <begin position="1"/>
        <end position="31"/>
    </location>
</feature>
<feature type="compositionally biased region" description="Pro residues" evidence="1">
    <location>
        <begin position="1"/>
        <end position="11"/>
    </location>
</feature>